<comment type="caution">
    <text evidence="4">Lacks conserved residue(s) required for the propagation of feature annotation.</text>
</comment>
<evidence type="ECO:0000313" key="6">
    <source>
        <dbReference type="EMBL" id="TCT24794.1"/>
    </source>
</evidence>
<dbReference type="SUPFAM" id="SSF52738">
    <property type="entry name" value="Methylesterase CheB, C-terminal domain"/>
    <property type="match status" value="1"/>
</dbReference>
<dbReference type="OrthoDB" id="9793421at2"/>
<dbReference type="GO" id="GO:0005737">
    <property type="term" value="C:cytoplasm"/>
    <property type="evidence" value="ECO:0007669"/>
    <property type="project" value="InterPro"/>
</dbReference>
<dbReference type="InterPro" id="IPR000673">
    <property type="entry name" value="Sig_transdc_resp-reg_Me-estase"/>
</dbReference>
<keyword evidence="1" id="KW-0378">Hydrolase</keyword>
<dbReference type="EMBL" id="SMAP01000003">
    <property type="protein sequence ID" value="TCT24794.1"/>
    <property type="molecule type" value="Genomic_DNA"/>
</dbReference>
<dbReference type="Gene3D" id="3.40.50.180">
    <property type="entry name" value="Methylesterase CheB, C-terminal domain"/>
    <property type="match status" value="1"/>
</dbReference>
<protein>
    <recommendedName>
        <fullName evidence="2">protein-glutamate methylesterase</fullName>
        <ecNumber evidence="2">3.1.1.61</ecNumber>
    </recommendedName>
</protein>
<evidence type="ECO:0000256" key="4">
    <source>
        <dbReference type="PROSITE-ProRule" id="PRU00050"/>
    </source>
</evidence>
<dbReference type="PROSITE" id="PS50122">
    <property type="entry name" value="CHEB"/>
    <property type="match status" value="1"/>
</dbReference>
<comment type="catalytic activity">
    <reaction evidence="3">
        <text>[protein]-L-glutamate 5-O-methyl ester + H2O = L-glutamyl-[protein] + methanol + H(+)</text>
        <dbReference type="Rhea" id="RHEA:23236"/>
        <dbReference type="Rhea" id="RHEA-COMP:10208"/>
        <dbReference type="Rhea" id="RHEA-COMP:10311"/>
        <dbReference type="ChEBI" id="CHEBI:15377"/>
        <dbReference type="ChEBI" id="CHEBI:15378"/>
        <dbReference type="ChEBI" id="CHEBI:17790"/>
        <dbReference type="ChEBI" id="CHEBI:29973"/>
        <dbReference type="ChEBI" id="CHEBI:82795"/>
        <dbReference type="EC" id="3.1.1.61"/>
    </reaction>
</comment>
<dbReference type="GO" id="GO:0008984">
    <property type="term" value="F:protein-glutamate methylesterase activity"/>
    <property type="evidence" value="ECO:0007669"/>
    <property type="project" value="UniProtKB-EC"/>
</dbReference>
<evidence type="ECO:0000313" key="7">
    <source>
        <dbReference type="Proteomes" id="UP000295414"/>
    </source>
</evidence>
<dbReference type="InterPro" id="IPR035909">
    <property type="entry name" value="CheB_C"/>
</dbReference>
<evidence type="ECO:0000259" key="5">
    <source>
        <dbReference type="PROSITE" id="PS50122"/>
    </source>
</evidence>
<reference evidence="6 7" key="1">
    <citation type="submission" date="2019-03" db="EMBL/GenBank/DDBJ databases">
        <title>Genomic Encyclopedia of Type Strains, Phase IV (KMG-IV): sequencing the most valuable type-strain genomes for metagenomic binning, comparative biology and taxonomic classification.</title>
        <authorList>
            <person name="Goeker M."/>
        </authorList>
    </citation>
    <scope>NUCLEOTIDE SEQUENCE [LARGE SCALE GENOMIC DNA]</scope>
    <source>
        <strain evidence="6 7">DSM 13605</strain>
    </source>
</reference>
<dbReference type="RefSeq" id="WP_114959733.1">
    <property type="nucleotide sequence ID" value="NZ_MSZW01000028.1"/>
</dbReference>
<proteinExistence type="predicted"/>
<sequence length="324" mass="33628">MSGRRVVVLARPGAARERTEQAVRAAGAALAATLDPAEADEAAVRAQAPQALVVVLDAATESVLDRFDPLLADPALDVVFDEAEVAAKRDGWEAARWARHLAAKLDGHDDVLPAPPEHSARIGFAEEMQALALQVAALPEVPQAPSRAPAAPIGAVAIAAGIGGPDAVRQLLASLPAGFPRPVLLRQKLDGGQYDKLVRQMQRATLMQVVLAQPGAPLQAGCVHVMPDGLDVVRAPAGAIFAACEGEPRFAGLPPADSALLLLSGADPSGVDAALSLRLAGGLAYGQAPENCFDPATSRMLVTRGGESRSLAEMSRELLHRWPA</sequence>
<dbReference type="PANTHER" id="PTHR42872">
    <property type="entry name" value="PROTEIN-GLUTAMATE METHYLESTERASE/PROTEIN-GLUTAMINE GLUTAMINASE"/>
    <property type="match status" value="1"/>
</dbReference>
<comment type="caution">
    <text evidence="6">The sequence shown here is derived from an EMBL/GenBank/DDBJ whole genome shotgun (WGS) entry which is preliminary data.</text>
</comment>
<dbReference type="PANTHER" id="PTHR42872:SF6">
    <property type="entry name" value="PROTEIN-GLUTAMATE METHYLESTERASE_PROTEIN-GLUTAMINE GLUTAMINASE"/>
    <property type="match status" value="1"/>
</dbReference>
<dbReference type="Proteomes" id="UP000295414">
    <property type="component" value="Unassembled WGS sequence"/>
</dbReference>
<dbReference type="AlphaFoldDB" id="A0A4R3N7K2"/>
<evidence type="ECO:0000256" key="1">
    <source>
        <dbReference type="ARBA" id="ARBA00022801"/>
    </source>
</evidence>
<evidence type="ECO:0000256" key="3">
    <source>
        <dbReference type="ARBA" id="ARBA00048267"/>
    </source>
</evidence>
<keyword evidence="7" id="KW-1185">Reference proteome</keyword>
<dbReference type="GO" id="GO:0006935">
    <property type="term" value="P:chemotaxis"/>
    <property type="evidence" value="ECO:0007669"/>
    <property type="project" value="InterPro"/>
</dbReference>
<feature type="domain" description="CheB-type methylesterase" evidence="5">
    <location>
        <begin position="149"/>
        <end position="306"/>
    </location>
</feature>
<dbReference type="GO" id="GO:0000156">
    <property type="term" value="F:phosphorelay response regulator activity"/>
    <property type="evidence" value="ECO:0007669"/>
    <property type="project" value="InterPro"/>
</dbReference>
<dbReference type="EC" id="3.1.1.61" evidence="2"/>
<organism evidence="6 7">
    <name type="scientific">Thermomonas haemolytica</name>
    <dbReference type="NCBI Taxonomy" id="141949"/>
    <lineage>
        <taxon>Bacteria</taxon>
        <taxon>Pseudomonadati</taxon>
        <taxon>Pseudomonadota</taxon>
        <taxon>Gammaproteobacteria</taxon>
        <taxon>Lysobacterales</taxon>
        <taxon>Lysobacteraceae</taxon>
        <taxon>Thermomonas</taxon>
    </lineage>
</organism>
<gene>
    <name evidence="6" type="ORF">EDC34_103134</name>
</gene>
<dbReference type="Pfam" id="PF01339">
    <property type="entry name" value="CheB_methylest"/>
    <property type="match status" value="1"/>
</dbReference>
<evidence type="ECO:0000256" key="2">
    <source>
        <dbReference type="ARBA" id="ARBA00039140"/>
    </source>
</evidence>
<name>A0A4R3N7K2_9GAMM</name>
<accession>A0A4R3N7K2</accession>